<evidence type="ECO:0000313" key="4">
    <source>
        <dbReference type="EMBL" id="AGX44228.1"/>
    </source>
</evidence>
<dbReference type="EMBL" id="CP006721">
    <property type="protein sequence ID" value="AGX44228.1"/>
    <property type="molecule type" value="Genomic_DNA"/>
</dbReference>
<dbReference type="KEGG" id="csb:CLSA_c32640"/>
<evidence type="ECO:0000256" key="3">
    <source>
        <dbReference type="SAM" id="SignalP"/>
    </source>
</evidence>
<evidence type="ECO:0000313" key="5">
    <source>
        <dbReference type="Proteomes" id="UP000017118"/>
    </source>
</evidence>
<organism evidence="4 5">
    <name type="scientific">Clostridium saccharobutylicum DSM 13864</name>
    <dbReference type="NCBI Taxonomy" id="1345695"/>
    <lineage>
        <taxon>Bacteria</taxon>
        <taxon>Bacillati</taxon>
        <taxon>Bacillota</taxon>
        <taxon>Clostridia</taxon>
        <taxon>Eubacteriales</taxon>
        <taxon>Clostridiaceae</taxon>
        <taxon>Clostridium</taxon>
    </lineage>
</organism>
<feature type="signal peptide" evidence="3">
    <location>
        <begin position="1"/>
        <end position="27"/>
    </location>
</feature>
<sequence length="170" mass="19035">MKNFKKLIASFVTLITFLAITPVAAHAEWRQSGNSWWYAEGSSYATGWTQIDAQWYYFDSNGYMKTGWLCDGGNWYYFYGDGTMAHDCYIGNYYLNSAGSWTTSVPSTSGSSSSNYSTYGTSSTNDQSQTVYVSNNGIYHSSPHAHGMKYYTAMSLTEAKEKGYKACKKC</sequence>
<dbReference type="PROSITE" id="PS51170">
    <property type="entry name" value="CW"/>
    <property type="match status" value="2"/>
</dbReference>
<dbReference type="AlphaFoldDB" id="U5MUL7"/>
<dbReference type="Proteomes" id="UP000017118">
    <property type="component" value="Chromosome"/>
</dbReference>
<dbReference type="PATRIC" id="fig|1345695.10.peg.213"/>
<gene>
    <name evidence="4" type="primary">pspC2</name>
    <name evidence="4" type="ORF">CLSA_c32640</name>
</gene>
<dbReference type="Gene3D" id="2.10.270.20">
    <property type="match status" value="1"/>
</dbReference>
<evidence type="ECO:0000256" key="2">
    <source>
        <dbReference type="PROSITE-ProRule" id="PRU00591"/>
    </source>
</evidence>
<accession>U5MUL7</accession>
<dbReference type="eggNOG" id="COG5263">
    <property type="taxonomic scope" value="Bacteria"/>
</dbReference>
<feature type="repeat" description="Cell wall-binding" evidence="2">
    <location>
        <begin position="65"/>
        <end position="84"/>
    </location>
</feature>
<feature type="repeat" description="Cell wall-binding" evidence="2">
    <location>
        <begin position="45"/>
        <end position="64"/>
    </location>
</feature>
<dbReference type="Pfam" id="PF19127">
    <property type="entry name" value="Choline_bind_3"/>
    <property type="match status" value="1"/>
</dbReference>
<proteinExistence type="predicted"/>
<keyword evidence="1" id="KW-0677">Repeat</keyword>
<dbReference type="InterPro" id="IPR018337">
    <property type="entry name" value="Cell_wall/Cho-bd_repeat"/>
</dbReference>
<dbReference type="RefSeq" id="WP_022747370.1">
    <property type="nucleotide sequence ID" value="NC_022571.1"/>
</dbReference>
<feature type="chain" id="PRO_5009976479" evidence="3">
    <location>
        <begin position="28"/>
        <end position="170"/>
    </location>
</feature>
<protein>
    <submittedName>
        <fullName evidence="4">Surface protein PspC</fullName>
    </submittedName>
</protein>
<reference evidence="4 5" key="1">
    <citation type="journal article" date="2013" name="Genome Announc.">
        <title>Complete Genome Sequence of the Solvent Producer Clostridium saccharobutylicum NCP262 (DSM 13864).</title>
        <authorList>
            <person name="Poehlein A."/>
            <person name="Hartwich K."/>
            <person name="Krabben P."/>
            <person name="Ehrenreich A."/>
            <person name="Liebl W."/>
            <person name="Durre P."/>
            <person name="Gottschalk G."/>
            <person name="Daniel R."/>
        </authorList>
    </citation>
    <scope>NUCLEOTIDE SEQUENCE [LARGE SCALE GENOMIC DNA]</scope>
    <source>
        <strain evidence="4">DSM 13864</strain>
    </source>
</reference>
<evidence type="ECO:0000256" key="1">
    <source>
        <dbReference type="ARBA" id="ARBA00022737"/>
    </source>
</evidence>
<dbReference type="SUPFAM" id="SSF69360">
    <property type="entry name" value="Cell wall binding repeat"/>
    <property type="match status" value="1"/>
</dbReference>
<keyword evidence="5" id="KW-1185">Reference proteome</keyword>
<dbReference type="OrthoDB" id="1928949at2"/>
<name>U5MUL7_CLOSA</name>
<dbReference type="HOGENOM" id="CLU_1568021_0_0_9"/>
<dbReference type="GeneID" id="55475609"/>
<keyword evidence="3" id="KW-0732">Signal</keyword>